<accession>A0A8H6WC79</accession>
<evidence type="ECO:0000256" key="3">
    <source>
        <dbReference type="PIRNR" id="PIRNR006221"/>
    </source>
</evidence>
<dbReference type="RefSeq" id="XP_037222093.1">
    <property type="nucleotide sequence ID" value="XM_037361801.1"/>
</dbReference>
<organism evidence="4 5">
    <name type="scientific">Mycena indigotica</name>
    <dbReference type="NCBI Taxonomy" id="2126181"/>
    <lineage>
        <taxon>Eukaryota</taxon>
        <taxon>Fungi</taxon>
        <taxon>Dikarya</taxon>
        <taxon>Basidiomycota</taxon>
        <taxon>Agaricomycotina</taxon>
        <taxon>Agaricomycetes</taxon>
        <taxon>Agaricomycetidae</taxon>
        <taxon>Agaricales</taxon>
        <taxon>Marasmiineae</taxon>
        <taxon>Mycenaceae</taxon>
        <taxon>Mycena</taxon>
    </lineage>
</organism>
<dbReference type="PANTHER" id="PTHR12149">
    <property type="entry name" value="FRUCTOSAMINE 3 KINASE-RELATED PROTEIN"/>
    <property type="match status" value="1"/>
</dbReference>
<keyword evidence="5" id="KW-1185">Reference proteome</keyword>
<evidence type="ECO:0000313" key="4">
    <source>
        <dbReference type="EMBL" id="KAF7307074.1"/>
    </source>
</evidence>
<comment type="catalytic activity">
    <reaction evidence="2">
        <text>N(6)-D-ribulosyl-L-lysyl-[protein] + ATP = N(6)-(3-O-phospho-D-ribulosyl)-L-lysyl-[protein] + ADP + H(+)</text>
        <dbReference type="Rhea" id="RHEA:48432"/>
        <dbReference type="Rhea" id="RHEA-COMP:12103"/>
        <dbReference type="Rhea" id="RHEA-COMP:12104"/>
        <dbReference type="ChEBI" id="CHEBI:15378"/>
        <dbReference type="ChEBI" id="CHEBI:30616"/>
        <dbReference type="ChEBI" id="CHEBI:90418"/>
        <dbReference type="ChEBI" id="CHEBI:90420"/>
        <dbReference type="ChEBI" id="CHEBI:456216"/>
        <dbReference type="EC" id="2.7.1.172"/>
    </reaction>
    <physiologicalReaction direction="left-to-right" evidence="2">
        <dbReference type="Rhea" id="RHEA:48433"/>
    </physiologicalReaction>
</comment>
<sequence>MSLFRDHLLKLEPGADFTESLPRITSSSGRVYYAKFSASEAETEQFIGEAESLKHIAIAAPNLAPHLLSSGSTGDGRHFFIADYLEFTSLKGAASRKLAQRLALELHAHKSENGFGFAVPTYCGRTRLQNGWFESWQACFAAQTRDLLSQLSQKGANYARLVRKGEEVCSEVIPQLLGPLEVSPVLLHGDLWSGNVGETSTGDPVIFDPASYYGHNEADLAIARIFGGSSKGFFETYHRHLPKTEPVAQYELRAHLYELFHYLNHTLLFGGYYASTAEQKMDLLLGANLDL</sequence>
<evidence type="ECO:0000313" key="5">
    <source>
        <dbReference type="Proteomes" id="UP000636479"/>
    </source>
</evidence>
<dbReference type="GO" id="GO:0016301">
    <property type="term" value="F:kinase activity"/>
    <property type="evidence" value="ECO:0007669"/>
    <property type="project" value="UniProtKB-UniRule"/>
</dbReference>
<dbReference type="OrthoDB" id="5772781at2759"/>
<proteinExistence type="inferred from homology"/>
<comment type="similarity">
    <text evidence="3">Belongs to the fructosamine kinase family.</text>
</comment>
<dbReference type="InterPro" id="IPR016477">
    <property type="entry name" value="Fructo-/Ketosamine-3-kinase"/>
</dbReference>
<dbReference type="Gene3D" id="3.90.1200.10">
    <property type="match status" value="1"/>
</dbReference>
<dbReference type="AlphaFoldDB" id="A0A8H6WC79"/>
<dbReference type="InterPro" id="IPR011009">
    <property type="entry name" value="Kinase-like_dom_sf"/>
</dbReference>
<evidence type="ECO:0000256" key="1">
    <source>
        <dbReference type="ARBA" id="ARBA00011961"/>
    </source>
</evidence>
<evidence type="ECO:0000256" key="2">
    <source>
        <dbReference type="ARBA" id="ARBA00048655"/>
    </source>
</evidence>
<comment type="caution">
    <text evidence="4">The sequence shown here is derived from an EMBL/GenBank/DDBJ whole genome shotgun (WGS) entry which is preliminary data.</text>
</comment>
<name>A0A8H6WC79_9AGAR</name>
<dbReference type="EMBL" id="JACAZF010000004">
    <property type="protein sequence ID" value="KAF7307074.1"/>
    <property type="molecule type" value="Genomic_DNA"/>
</dbReference>
<protein>
    <recommendedName>
        <fullName evidence="1">protein-ribulosamine 3-kinase</fullName>
        <ecNumber evidence="1">2.7.1.172</ecNumber>
    </recommendedName>
</protein>
<dbReference type="EC" id="2.7.1.172" evidence="1"/>
<dbReference type="Proteomes" id="UP000636479">
    <property type="component" value="Unassembled WGS sequence"/>
</dbReference>
<dbReference type="PIRSF" id="PIRSF006221">
    <property type="entry name" value="Ketosamine-3-kinase"/>
    <property type="match status" value="1"/>
</dbReference>
<keyword evidence="3 4" id="KW-0418">Kinase</keyword>
<reference evidence="4" key="1">
    <citation type="submission" date="2020-05" db="EMBL/GenBank/DDBJ databases">
        <title>Mycena genomes resolve the evolution of fungal bioluminescence.</title>
        <authorList>
            <person name="Tsai I.J."/>
        </authorList>
    </citation>
    <scope>NUCLEOTIDE SEQUENCE</scope>
    <source>
        <strain evidence="4">171206Taipei</strain>
    </source>
</reference>
<dbReference type="SUPFAM" id="SSF56112">
    <property type="entry name" value="Protein kinase-like (PK-like)"/>
    <property type="match status" value="1"/>
</dbReference>
<dbReference type="PANTHER" id="PTHR12149:SF8">
    <property type="entry name" value="PROTEIN-RIBULOSAMINE 3-KINASE"/>
    <property type="match status" value="1"/>
</dbReference>
<dbReference type="Pfam" id="PF03881">
    <property type="entry name" value="Fructosamin_kin"/>
    <property type="match status" value="1"/>
</dbReference>
<dbReference type="GeneID" id="59344317"/>
<dbReference type="GO" id="GO:0102193">
    <property type="term" value="F:protein-ribulosamine 3-kinase activity"/>
    <property type="evidence" value="ECO:0007669"/>
    <property type="project" value="UniProtKB-EC"/>
</dbReference>
<gene>
    <name evidence="4" type="ORF">MIND_00500500</name>
</gene>
<keyword evidence="3" id="KW-0808">Transferase</keyword>